<comment type="caution">
    <text evidence="1">The sequence shown here is derived from an EMBL/GenBank/DDBJ whole genome shotgun (WGS) entry which is preliminary data.</text>
</comment>
<accession>A0ABW1CSC3</accession>
<name>A0ABW1CSC3_9ACTN</name>
<dbReference type="EMBL" id="JBHSPA010000031">
    <property type="protein sequence ID" value="MFC5827954.1"/>
    <property type="molecule type" value="Genomic_DNA"/>
</dbReference>
<organism evidence="1 2">
    <name type="scientific">Nonomuraea insulae</name>
    <dbReference type="NCBI Taxonomy" id="1616787"/>
    <lineage>
        <taxon>Bacteria</taxon>
        <taxon>Bacillati</taxon>
        <taxon>Actinomycetota</taxon>
        <taxon>Actinomycetes</taxon>
        <taxon>Streptosporangiales</taxon>
        <taxon>Streptosporangiaceae</taxon>
        <taxon>Nonomuraea</taxon>
    </lineage>
</organism>
<gene>
    <name evidence="1" type="ORF">ACFPZ3_29170</name>
</gene>
<dbReference type="Pfam" id="PF26421">
    <property type="entry name" value="Avidin_like"/>
    <property type="match status" value="1"/>
</dbReference>
<protein>
    <recommendedName>
        <fullName evidence="3">N-acetylglutamate synthase</fullName>
    </recommendedName>
</protein>
<evidence type="ECO:0008006" key="3">
    <source>
        <dbReference type="Google" id="ProtNLM"/>
    </source>
</evidence>
<sequence length="118" mass="12945">MNYDNRVFVSSAADHDVPVGHYHQRDHVVWAEFRGGEVTAGRLIGTCASDGTLTFGYTQVLADGKVVTGTCTSTPEVLPDGRLRLREAWRRFDAAGSAGVSFIEEVRYERRGLTSPLS</sequence>
<evidence type="ECO:0000313" key="2">
    <source>
        <dbReference type="Proteomes" id="UP001596058"/>
    </source>
</evidence>
<reference evidence="2" key="1">
    <citation type="journal article" date="2019" name="Int. J. Syst. Evol. Microbiol.">
        <title>The Global Catalogue of Microorganisms (GCM) 10K type strain sequencing project: providing services to taxonomists for standard genome sequencing and annotation.</title>
        <authorList>
            <consortium name="The Broad Institute Genomics Platform"/>
            <consortium name="The Broad Institute Genome Sequencing Center for Infectious Disease"/>
            <person name="Wu L."/>
            <person name="Ma J."/>
        </authorList>
    </citation>
    <scope>NUCLEOTIDE SEQUENCE [LARGE SCALE GENOMIC DNA]</scope>
    <source>
        <strain evidence="2">CCUG 53903</strain>
    </source>
</reference>
<dbReference type="RefSeq" id="WP_379517454.1">
    <property type="nucleotide sequence ID" value="NZ_JBHSPA010000031.1"/>
</dbReference>
<dbReference type="Proteomes" id="UP001596058">
    <property type="component" value="Unassembled WGS sequence"/>
</dbReference>
<keyword evidence="2" id="KW-1185">Reference proteome</keyword>
<dbReference type="InterPro" id="IPR058595">
    <property type="entry name" value="Avidin-like"/>
</dbReference>
<evidence type="ECO:0000313" key="1">
    <source>
        <dbReference type="EMBL" id="MFC5827954.1"/>
    </source>
</evidence>
<proteinExistence type="predicted"/>